<dbReference type="PATRIC" id="fig|29557.3.peg.71"/>
<evidence type="ECO:0000313" key="3">
    <source>
        <dbReference type="Proteomes" id="UP000076983"/>
    </source>
</evidence>
<dbReference type="EMBL" id="LVLH01000003">
    <property type="protein sequence ID" value="OAB49221.1"/>
    <property type="molecule type" value="Genomic_DNA"/>
</dbReference>
<comment type="caution">
    <text evidence="2">The sequence shown here is derived from an EMBL/GenBank/DDBJ whole genome shotgun (WGS) entry which is preliminary data.</text>
</comment>
<dbReference type="Proteomes" id="UP000076983">
    <property type="component" value="Unassembled WGS sequence"/>
</dbReference>
<proteinExistence type="predicted"/>
<evidence type="ECO:0000256" key="1">
    <source>
        <dbReference type="SAM" id="Coils"/>
    </source>
</evidence>
<dbReference type="STRING" id="29557.MGALLINA_00050"/>
<dbReference type="AlphaFoldDB" id="A0A168RRP4"/>
<reference evidence="2 3" key="1">
    <citation type="submission" date="2016-03" db="EMBL/GenBank/DDBJ databases">
        <title>Genome sequence of Mycoplasma gallinarum strain Mgn_IPT.</title>
        <authorList>
            <person name="Yacoub E."/>
            <person name="Sirand-Pugnet P."/>
            <person name="Barre A."/>
            <person name="Maurier F."/>
            <person name="Blanchard A."/>
            <person name="Ben Abdelmoumen B.M."/>
        </authorList>
    </citation>
    <scope>NUCLEOTIDE SEQUENCE [LARGE SCALE GENOMIC DNA]</scope>
    <source>
        <strain evidence="2 3">Mgn_IPT</strain>
    </source>
</reference>
<sequence>MKKRTLIGAFALASALVAAGTIGGYLGWKANHNVENKTNEIQTLDQQIARVNNYYVNNRESLNLTEGTKVLIDNALEQFKTDWVFRFSDQNNQLFKTEKSFNDTFYSLIKDEIQNWDGKLSTKQIGQIVALYALEIDGIREVNLKAEIVNNSNLNLANLINLLSETTTKEERKPIFDNLNNLIAIQLNAQEKLIAKFLETDSIFNRLLSLVNEVPTEAMKNDVQYYLDETYNQLINTEFDINNLILLNTSAERLIKNYEQNKESYTNLNLEIRANLRDLYFSFSENNNFDETTVTLLKEFIHHAERQYEWMKNPNEMKNFLDNLSLYKQELFNLEPDLATLQTSLRNFITVLHSQVNKLTKTFANVLIANKYESEMRVEQNNKSLFINKRAKLISDLMLAVNIDKNYTYLNQSLNKQYSGIIHSYKQYSNFMNDLEQANNLDPFALYEINLKVEKLNQEIAQTINAKATLFTLLEEVQTATEIALSKDSFVNANLNYLFEKITKDLMSLNLNNEQILLNAYQYNSELKVLLKLVINSLNSAIKSNLNIYAEESLMDTQKAILQIVNESSSYLSAFNTYSVNDYLNFIKKYSNF</sequence>
<keyword evidence="1" id="KW-0175">Coiled coil</keyword>
<protein>
    <submittedName>
        <fullName evidence="2">Uncharacterized protein</fullName>
    </submittedName>
</protein>
<evidence type="ECO:0000313" key="2">
    <source>
        <dbReference type="EMBL" id="OAB49221.1"/>
    </source>
</evidence>
<accession>A0A168RRP4</accession>
<dbReference type="RefSeq" id="WP_063625778.1">
    <property type="nucleotide sequence ID" value="NZ_LVLH01000003.1"/>
</dbReference>
<organism evidence="2 3">
    <name type="scientific">Mycoplasmopsis gallinarum</name>
    <dbReference type="NCBI Taxonomy" id="29557"/>
    <lineage>
        <taxon>Bacteria</taxon>
        <taxon>Bacillati</taxon>
        <taxon>Mycoplasmatota</taxon>
        <taxon>Mycoplasmoidales</taxon>
        <taxon>Metamycoplasmataceae</taxon>
        <taxon>Mycoplasmopsis</taxon>
    </lineage>
</organism>
<name>A0A168RRP4_9BACT</name>
<feature type="coiled-coil region" evidence="1">
    <location>
        <begin position="241"/>
        <end position="275"/>
    </location>
</feature>
<keyword evidence="3" id="KW-1185">Reference proteome</keyword>
<gene>
    <name evidence="2" type="ORF">MGALLINA_00050</name>
</gene>